<dbReference type="InterPro" id="IPR003582">
    <property type="entry name" value="ShKT_dom"/>
</dbReference>
<dbReference type="PANTHER" id="PTHR46219:SF5">
    <property type="entry name" value="SHKT DOMAIN-CONTAINING PROTEIN"/>
    <property type="match status" value="1"/>
</dbReference>
<feature type="domain" description="ShKT" evidence="2">
    <location>
        <begin position="239"/>
        <end position="280"/>
    </location>
</feature>
<evidence type="ECO:0000259" key="2">
    <source>
        <dbReference type="PROSITE" id="PS51670"/>
    </source>
</evidence>
<gene>
    <name evidence="3" type="ORF">niasHS_012483</name>
</gene>
<keyword evidence="4" id="KW-1185">Reference proteome</keyword>
<accession>A0ABD2IHI2</accession>
<dbReference type="PANTHER" id="PTHR46219">
    <property type="entry name" value="PROTEIN CBG11138"/>
    <property type="match status" value="1"/>
</dbReference>
<name>A0ABD2IHI2_HETSC</name>
<dbReference type="Pfam" id="PF01549">
    <property type="entry name" value="ShK"/>
    <property type="match status" value="2"/>
</dbReference>
<feature type="domain" description="ShKT" evidence="2">
    <location>
        <begin position="176"/>
        <end position="215"/>
    </location>
</feature>
<evidence type="ECO:0000313" key="3">
    <source>
        <dbReference type="EMBL" id="KAL3075653.1"/>
    </source>
</evidence>
<dbReference type="SMART" id="SM00254">
    <property type="entry name" value="ShKT"/>
    <property type="match status" value="2"/>
</dbReference>
<reference evidence="3 4" key="1">
    <citation type="submission" date="2024-10" db="EMBL/GenBank/DDBJ databases">
        <authorList>
            <person name="Kim D."/>
        </authorList>
    </citation>
    <scope>NUCLEOTIDE SEQUENCE [LARGE SCALE GENOMIC DNA]</scope>
    <source>
        <strain evidence="3">Taebaek</strain>
    </source>
</reference>
<evidence type="ECO:0000256" key="1">
    <source>
        <dbReference type="PROSITE-ProRule" id="PRU01005"/>
    </source>
</evidence>
<comment type="caution">
    <text evidence="1">Lacks conserved residue(s) required for the propagation of feature annotation.</text>
</comment>
<proteinExistence type="predicted"/>
<sequence length="280" mass="29989">MALQELGWENFAWQPYVTPNFVYESGQNLCPPTDPPLTYYASVHLCCKEDSEFGTALIYRTFATEPPRTFPQGCRAALHEAAIGQYVCKSGEDAYSNWDATFADVIPVCCPSSSAPPFGLKMLTAHLGPNGQQLQPGGMAGQPGTSELQPFWPWPPHWANAGRGGSRRTANVNAGCRDLNVPGRPSDCPTNAHRCTDPKWVSLMAAQCPMTCGYCSSSQMLAKTGGTVARQQTANTNGCGDVIPPLGSGQPNCPTKVELGLCRSQQAQMGTECPLSCGFC</sequence>
<protein>
    <recommendedName>
        <fullName evidence="2">ShKT domain-containing protein</fullName>
    </recommendedName>
</protein>
<comment type="caution">
    <text evidence="3">The sequence shown here is derived from an EMBL/GenBank/DDBJ whole genome shotgun (WGS) entry which is preliminary data.</text>
</comment>
<organism evidence="3 4">
    <name type="scientific">Heterodera schachtii</name>
    <name type="common">Sugarbeet cyst nematode worm</name>
    <name type="synonym">Tylenchus schachtii</name>
    <dbReference type="NCBI Taxonomy" id="97005"/>
    <lineage>
        <taxon>Eukaryota</taxon>
        <taxon>Metazoa</taxon>
        <taxon>Ecdysozoa</taxon>
        <taxon>Nematoda</taxon>
        <taxon>Chromadorea</taxon>
        <taxon>Rhabditida</taxon>
        <taxon>Tylenchina</taxon>
        <taxon>Tylenchomorpha</taxon>
        <taxon>Tylenchoidea</taxon>
        <taxon>Heteroderidae</taxon>
        <taxon>Heteroderinae</taxon>
        <taxon>Heterodera</taxon>
    </lineage>
</organism>
<evidence type="ECO:0000313" key="4">
    <source>
        <dbReference type="Proteomes" id="UP001620645"/>
    </source>
</evidence>
<dbReference type="Gene3D" id="1.10.10.1940">
    <property type="match status" value="1"/>
</dbReference>
<dbReference type="PROSITE" id="PS51670">
    <property type="entry name" value="SHKT"/>
    <property type="match status" value="2"/>
</dbReference>
<dbReference type="Proteomes" id="UP001620645">
    <property type="component" value="Unassembled WGS sequence"/>
</dbReference>
<dbReference type="AlphaFoldDB" id="A0ABD2IHI2"/>
<dbReference type="Gene3D" id="1.10.10.1870">
    <property type="entry name" value="ShTK domain-like"/>
    <property type="match status" value="1"/>
</dbReference>
<dbReference type="EMBL" id="JBICCN010000348">
    <property type="protein sequence ID" value="KAL3075653.1"/>
    <property type="molecule type" value="Genomic_DNA"/>
</dbReference>